<dbReference type="Pfam" id="PF13177">
    <property type="entry name" value="DNA_pol3_delta2"/>
    <property type="match status" value="1"/>
</dbReference>
<dbReference type="InterPro" id="IPR045085">
    <property type="entry name" value="HLD_clamp_pol_III_gamma_tau"/>
</dbReference>
<comment type="caution">
    <text evidence="14">The sequence shown here is derived from an EMBL/GenBank/DDBJ whole genome shotgun (WGS) entry which is preliminary data.</text>
</comment>
<dbReference type="GO" id="GO:0003677">
    <property type="term" value="F:DNA binding"/>
    <property type="evidence" value="ECO:0007669"/>
    <property type="project" value="InterPro"/>
</dbReference>
<dbReference type="Pfam" id="PF12362">
    <property type="entry name" value="DUF3646"/>
    <property type="match status" value="1"/>
</dbReference>
<organism evidence="14 15">
    <name type="scientific">Brevundimonas lenta</name>
    <dbReference type="NCBI Taxonomy" id="424796"/>
    <lineage>
        <taxon>Bacteria</taxon>
        <taxon>Pseudomonadati</taxon>
        <taxon>Pseudomonadota</taxon>
        <taxon>Alphaproteobacteria</taxon>
        <taxon>Caulobacterales</taxon>
        <taxon>Caulobacteraceae</taxon>
        <taxon>Brevundimonas</taxon>
    </lineage>
</organism>
<evidence type="ECO:0000313" key="14">
    <source>
        <dbReference type="EMBL" id="MBB4081852.1"/>
    </source>
</evidence>
<evidence type="ECO:0000256" key="11">
    <source>
        <dbReference type="RuleBase" id="RU364063"/>
    </source>
</evidence>
<comment type="function">
    <text evidence="11">DNA polymerase III is a complex, multichain enzyme responsible for most of the replicative synthesis in bacteria. This DNA polymerase also exhibits 3' to 5' exonuclease activity.</text>
</comment>
<dbReference type="RefSeq" id="WP_183202937.1">
    <property type="nucleotide sequence ID" value="NZ_JACIDM010000001.1"/>
</dbReference>
<evidence type="ECO:0000256" key="3">
    <source>
        <dbReference type="ARBA" id="ARBA00022695"/>
    </source>
</evidence>
<dbReference type="GO" id="GO:0003887">
    <property type="term" value="F:DNA-directed DNA polymerase activity"/>
    <property type="evidence" value="ECO:0007669"/>
    <property type="project" value="UniProtKB-KW"/>
</dbReference>
<keyword evidence="9 11" id="KW-0239">DNA-directed DNA polymerase</keyword>
<dbReference type="EC" id="2.7.7.7" evidence="11"/>
<dbReference type="InterPro" id="IPR050238">
    <property type="entry name" value="DNA_Rep/Repair_Clamp_Loader"/>
</dbReference>
<dbReference type="InterPro" id="IPR008921">
    <property type="entry name" value="DNA_pol3_clamp-load_cplx_C"/>
</dbReference>
<keyword evidence="6 11" id="KW-0547">Nucleotide-binding</keyword>
<feature type="region of interest" description="Disordered" evidence="12">
    <location>
        <begin position="454"/>
        <end position="476"/>
    </location>
</feature>
<dbReference type="InterPro" id="IPR027417">
    <property type="entry name" value="P-loop_NTPase"/>
</dbReference>
<dbReference type="Pfam" id="PF12169">
    <property type="entry name" value="DNA_pol3_gamma3"/>
    <property type="match status" value="1"/>
</dbReference>
<dbReference type="Gene3D" id="1.10.8.60">
    <property type="match status" value="1"/>
</dbReference>
<dbReference type="CDD" id="cd18137">
    <property type="entry name" value="HLD_clamp_pol_III_gamma_tau"/>
    <property type="match status" value="1"/>
</dbReference>
<dbReference type="InterPro" id="IPR022754">
    <property type="entry name" value="DNA_pol_III_gamma-3"/>
</dbReference>
<reference evidence="14 15" key="1">
    <citation type="submission" date="2020-08" db="EMBL/GenBank/DDBJ databases">
        <title>Genomic Encyclopedia of Type Strains, Phase IV (KMG-IV): sequencing the most valuable type-strain genomes for metagenomic binning, comparative biology and taxonomic classification.</title>
        <authorList>
            <person name="Goeker M."/>
        </authorList>
    </citation>
    <scope>NUCLEOTIDE SEQUENCE [LARGE SCALE GENOMIC DNA]</scope>
    <source>
        <strain evidence="14 15">DSM 23960</strain>
    </source>
</reference>
<dbReference type="PANTHER" id="PTHR11669">
    <property type="entry name" value="REPLICATION FACTOR C / DNA POLYMERASE III GAMMA-TAU SUBUNIT"/>
    <property type="match status" value="1"/>
</dbReference>
<name>A0A7W6JCY5_9CAUL</name>
<evidence type="ECO:0000259" key="13">
    <source>
        <dbReference type="SMART" id="SM00382"/>
    </source>
</evidence>
<feature type="domain" description="AAA+ ATPase" evidence="13">
    <location>
        <begin position="110"/>
        <end position="256"/>
    </location>
</feature>
<keyword evidence="8 11" id="KW-0067">ATP-binding</keyword>
<keyword evidence="5" id="KW-0479">Metal-binding</keyword>
<dbReference type="GO" id="GO:0046872">
    <property type="term" value="F:metal ion binding"/>
    <property type="evidence" value="ECO:0007669"/>
    <property type="project" value="UniProtKB-KW"/>
</dbReference>
<comment type="catalytic activity">
    <reaction evidence="10 11">
        <text>DNA(n) + a 2'-deoxyribonucleoside 5'-triphosphate = DNA(n+1) + diphosphate</text>
        <dbReference type="Rhea" id="RHEA:22508"/>
        <dbReference type="Rhea" id="RHEA-COMP:17339"/>
        <dbReference type="Rhea" id="RHEA-COMP:17340"/>
        <dbReference type="ChEBI" id="CHEBI:33019"/>
        <dbReference type="ChEBI" id="CHEBI:61560"/>
        <dbReference type="ChEBI" id="CHEBI:173112"/>
        <dbReference type="EC" id="2.7.7.7"/>
    </reaction>
</comment>
<dbReference type="SUPFAM" id="SSF52540">
    <property type="entry name" value="P-loop containing nucleoside triphosphate hydrolases"/>
    <property type="match status" value="1"/>
</dbReference>
<dbReference type="GO" id="GO:0006261">
    <property type="term" value="P:DNA-templated DNA replication"/>
    <property type="evidence" value="ECO:0007669"/>
    <property type="project" value="TreeGrafter"/>
</dbReference>
<dbReference type="CDD" id="cd00009">
    <property type="entry name" value="AAA"/>
    <property type="match status" value="1"/>
</dbReference>
<feature type="region of interest" description="Disordered" evidence="12">
    <location>
        <begin position="1"/>
        <end position="56"/>
    </location>
</feature>
<keyword evidence="15" id="KW-1185">Reference proteome</keyword>
<dbReference type="GO" id="GO:0009360">
    <property type="term" value="C:DNA polymerase III complex"/>
    <property type="evidence" value="ECO:0007669"/>
    <property type="project" value="InterPro"/>
</dbReference>
<dbReference type="Gene3D" id="3.40.50.300">
    <property type="entry name" value="P-loop containing nucleotide triphosphate hydrolases"/>
    <property type="match status" value="1"/>
</dbReference>
<evidence type="ECO:0000256" key="6">
    <source>
        <dbReference type="ARBA" id="ARBA00022741"/>
    </source>
</evidence>
<dbReference type="AlphaFoldDB" id="A0A7W6JCY5"/>
<dbReference type="NCBIfam" id="TIGR02397">
    <property type="entry name" value="dnaX_nterm"/>
    <property type="match status" value="1"/>
</dbReference>
<gene>
    <name evidence="11" type="primary">dnaX</name>
    <name evidence="14" type="ORF">GGR12_000691</name>
</gene>
<comment type="similarity">
    <text evidence="1 11">Belongs to the DnaX/STICHEL family.</text>
</comment>
<evidence type="ECO:0000256" key="10">
    <source>
        <dbReference type="ARBA" id="ARBA00049244"/>
    </source>
</evidence>
<dbReference type="SMART" id="SM00382">
    <property type="entry name" value="AAA"/>
    <property type="match status" value="1"/>
</dbReference>
<dbReference type="SUPFAM" id="SSF48019">
    <property type="entry name" value="post-AAA+ oligomerization domain-like"/>
    <property type="match status" value="1"/>
</dbReference>
<evidence type="ECO:0000256" key="12">
    <source>
        <dbReference type="SAM" id="MobiDB-lite"/>
    </source>
</evidence>
<dbReference type="GO" id="GO:0005524">
    <property type="term" value="F:ATP binding"/>
    <property type="evidence" value="ECO:0007669"/>
    <property type="project" value="UniProtKB-KW"/>
</dbReference>
<keyword evidence="7" id="KW-0862">Zinc</keyword>
<dbReference type="InterPro" id="IPR012763">
    <property type="entry name" value="DNA_pol_III_sug/sutau_N"/>
</dbReference>
<dbReference type="Pfam" id="PF22608">
    <property type="entry name" value="DNAX_ATPase_lid"/>
    <property type="match status" value="1"/>
</dbReference>
<dbReference type="Gene3D" id="1.20.272.10">
    <property type="match status" value="1"/>
</dbReference>
<feature type="compositionally biased region" description="Acidic residues" evidence="12">
    <location>
        <begin position="12"/>
        <end position="24"/>
    </location>
</feature>
<feature type="compositionally biased region" description="Low complexity" evidence="12">
    <location>
        <begin position="40"/>
        <end position="56"/>
    </location>
</feature>
<dbReference type="EMBL" id="JACIDM010000001">
    <property type="protein sequence ID" value="MBB4081852.1"/>
    <property type="molecule type" value="Genomic_DNA"/>
</dbReference>
<dbReference type="Proteomes" id="UP000529946">
    <property type="component" value="Unassembled WGS sequence"/>
</dbReference>
<protein>
    <recommendedName>
        <fullName evidence="11">DNA polymerase III subunit gamma/tau</fullName>
        <ecNumber evidence="11">2.7.7.7</ecNumber>
    </recommendedName>
</protein>
<keyword evidence="3 11" id="KW-0548">Nucleotidyltransferase</keyword>
<evidence type="ECO:0000256" key="7">
    <source>
        <dbReference type="ARBA" id="ARBA00022833"/>
    </source>
</evidence>
<evidence type="ECO:0000256" key="9">
    <source>
        <dbReference type="ARBA" id="ARBA00022932"/>
    </source>
</evidence>
<evidence type="ECO:0000256" key="5">
    <source>
        <dbReference type="ARBA" id="ARBA00022723"/>
    </source>
</evidence>
<dbReference type="FunFam" id="1.10.8.60:FF:000013">
    <property type="entry name" value="DNA polymerase III subunit gamma/tau"/>
    <property type="match status" value="1"/>
</dbReference>
<dbReference type="NCBIfam" id="NF006585">
    <property type="entry name" value="PRK09111.1"/>
    <property type="match status" value="1"/>
</dbReference>
<dbReference type="PANTHER" id="PTHR11669:SF0">
    <property type="entry name" value="PROTEIN STICHEL-LIKE 2"/>
    <property type="match status" value="1"/>
</dbReference>
<accession>A0A7W6JCY5</accession>
<comment type="subunit">
    <text evidence="11">DNA polymerase III contains a core (composed of alpha, epsilon and theta chains) that associates with a tau subunit. This core dimerizes to form the POLIII' complex. PolIII' associates with the gamma complex (composed of gamma, delta, delta', psi and chi chains) and with the beta chain to form the complete DNA polymerase III complex.</text>
</comment>
<evidence type="ECO:0000256" key="4">
    <source>
        <dbReference type="ARBA" id="ARBA00022705"/>
    </source>
</evidence>
<dbReference type="FunFam" id="3.40.50.300:FF:000014">
    <property type="entry name" value="DNA polymerase III subunit gamma/tau"/>
    <property type="match status" value="1"/>
</dbReference>
<dbReference type="InterPro" id="IPR003593">
    <property type="entry name" value="AAA+_ATPase"/>
</dbReference>
<proteinExistence type="inferred from homology"/>
<keyword evidence="4 11" id="KW-0235">DNA replication</keyword>
<evidence type="ECO:0000256" key="1">
    <source>
        <dbReference type="ARBA" id="ARBA00006360"/>
    </source>
</evidence>
<evidence type="ECO:0000256" key="2">
    <source>
        <dbReference type="ARBA" id="ARBA00022679"/>
    </source>
</evidence>
<evidence type="ECO:0000256" key="8">
    <source>
        <dbReference type="ARBA" id="ARBA00022840"/>
    </source>
</evidence>
<sequence length="624" mass="66858">MSDVDPSLEGPPWDEDAPAGEAEERDPNTEDMFGAPAPAPESAAAAPVETPVAAPKAVKPIAVSEPAPVEGDGEAYTVLARKYRPRTFEDLIGQEAMVRTLTNAFATGRIAHAFMLTGVRGVGKTTTARLLARALNNETDVIDRPSLELTALGRHDAAIMAGQHMDVMEMDAASHTGVNDIRDILESVRYAPVEARYKVYVLDEVHMLSTQAFNALLKTLEEPPPHAKFIFATTEIRKVPVTILSRCQRFDLRRVEPEILVEHLARIADREGMKIEQEALALIARAAEGSVRDGLSLLDQALVQAESGETVKTETVRDMLGLADRTQTIALFEAVMAGRTPEALELFRALYGYGADPVQVTNDLLEHCHAASVAKMLGPNATRLPNDQAQKLAALGAVISAGTLARVWQMLLKALDEVRRAPNPADAVEMAIVRLAYAADLPGPEEALKALRDAEPVGGGSGGAAPRGGGGGGGASAQLAARPVAAPVIPDPQTFEQVVALIGEKREVGLQMDVQRFVRPVAFKPGAITYESVDGAPLDLARRLSSRLKEWTGRTWLIAANGQGGGETMIEVDRRKRAEERAEVEADPFIVAVMEAFPGAKISEIRKLAPAVELPAIPDEADED</sequence>
<feature type="compositionally biased region" description="Gly residues" evidence="12">
    <location>
        <begin position="457"/>
        <end position="475"/>
    </location>
</feature>
<keyword evidence="2 11" id="KW-0808">Transferase</keyword>
<dbReference type="InterPro" id="IPR022107">
    <property type="entry name" value="DNA_pol_III_gamma/tau_C"/>
</dbReference>
<evidence type="ECO:0000313" key="15">
    <source>
        <dbReference type="Proteomes" id="UP000529946"/>
    </source>
</evidence>